<dbReference type="GO" id="GO:0006508">
    <property type="term" value="P:proteolysis"/>
    <property type="evidence" value="ECO:0007669"/>
    <property type="project" value="UniProtKB-KW"/>
</dbReference>
<dbReference type="InterPro" id="IPR036852">
    <property type="entry name" value="Peptidase_S8/S53_dom_sf"/>
</dbReference>
<protein>
    <submittedName>
        <fullName evidence="8">S8 family peptidase</fullName>
    </submittedName>
</protein>
<dbReference type="Pfam" id="PF00082">
    <property type="entry name" value="Peptidase_S8"/>
    <property type="match status" value="1"/>
</dbReference>
<dbReference type="PANTHER" id="PTHR43806">
    <property type="entry name" value="PEPTIDASE S8"/>
    <property type="match status" value="1"/>
</dbReference>
<proteinExistence type="inferred from homology"/>
<feature type="active site" description="Charge relay system" evidence="5">
    <location>
        <position position="483"/>
    </location>
</feature>
<reference evidence="8 9" key="1">
    <citation type="submission" date="2020-07" db="EMBL/GenBank/DDBJ databases">
        <title>Halieaceae bacterium, F7430, whole genome shotgun sequencing project.</title>
        <authorList>
            <person name="Jiang S."/>
            <person name="Liu Z.W."/>
            <person name="Du Z.J."/>
        </authorList>
    </citation>
    <scope>NUCLEOTIDE SEQUENCE [LARGE SCALE GENOMIC DNA]</scope>
    <source>
        <strain evidence="8 9">F7430</strain>
    </source>
</reference>
<dbReference type="Gene3D" id="3.40.50.200">
    <property type="entry name" value="Peptidase S8/S53 domain"/>
    <property type="match status" value="1"/>
</dbReference>
<name>A0A7W2TYC8_9GAMM</name>
<feature type="domain" description="Peptidase S8/S53" evidence="7">
    <location>
        <begin position="236"/>
        <end position="536"/>
    </location>
</feature>
<evidence type="ECO:0000256" key="6">
    <source>
        <dbReference type="SAM" id="MobiDB-lite"/>
    </source>
</evidence>
<comment type="similarity">
    <text evidence="1 5">Belongs to the peptidase S8 family.</text>
</comment>
<evidence type="ECO:0000313" key="9">
    <source>
        <dbReference type="Proteomes" id="UP000539350"/>
    </source>
</evidence>
<comment type="caution">
    <text evidence="8">The sequence shown here is derived from an EMBL/GenBank/DDBJ whole genome shotgun (WGS) entry which is preliminary data.</text>
</comment>
<dbReference type="PRINTS" id="PR00723">
    <property type="entry name" value="SUBTILISIN"/>
</dbReference>
<accession>A0A7W2TYC8</accession>
<feature type="region of interest" description="Disordered" evidence="6">
    <location>
        <begin position="609"/>
        <end position="628"/>
    </location>
</feature>
<evidence type="ECO:0000256" key="1">
    <source>
        <dbReference type="ARBA" id="ARBA00011073"/>
    </source>
</evidence>
<dbReference type="InterPro" id="IPR000209">
    <property type="entry name" value="Peptidase_S8/S53_dom"/>
</dbReference>
<dbReference type="InterPro" id="IPR050131">
    <property type="entry name" value="Peptidase_S8_subtilisin-like"/>
</dbReference>
<evidence type="ECO:0000256" key="2">
    <source>
        <dbReference type="ARBA" id="ARBA00022670"/>
    </source>
</evidence>
<feature type="compositionally biased region" description="Polar residues" evidence="6">
    <location>
        <begin position="613"/>
        <end position="626"/>
    </location>
</feature>
<dbReference type="Proteomes" id="UP000539350">
    <property type="component" value="Unassembled WGS sequence"/>
</dbReference>
<keyword evidence="4 5" id="KW-0720">Serine protease</keyword>
<dbReference type="RefSeq" id="WP_182175117.1">
    <property type="nucleotide sequence ID" value="NZ_JACFXU010000018.1"/>
</dbReference>
<dbReference type="PANTHER" id="PTHR43806:SF65">
    <property type="entry name" value="SERINE PROTEASE APRX"/>
    <property type="match status" value="1"/>
</dbReference>
<evidence type="ECO:0000256" key="4">
    <source>
        <dbReference type="ARBA" id="ARBA00022825"/>
    </source>
</evidence>
<feature type="active site" description="Charge relay system" evidence="5">
    <location>
        <position position="285"/>
    </location>
</feature>
<gene>
    <name evidence="8" type="ORF">H2508_14050</name>
</gene>
<evidence type="ECO:0000256" key="5">
    <source>
        <dbReference type="PROSITE-ProRule" id="PRU01240"/>
    </source>
</evidence>
<evidence type="ECO:0000259" key="7">
    <source>
        <dbReference type="Pfam" id="PF00082"/>
    </source>
</evidence>
<keyword evidence="9" id="KW-1185">Reference proteome</keyword>
<dbReference type="SUPFAM" id="SSF52743">
    <property type="entry name" value="Subtilisin-like"/>
    <property type="match status" value="1"/>
</dbReference>
<organism evidence="8 9">
    <name type="scientific">Sediminihaliea albiluteola</name>
    <dbReference type="NCBI Taxonomy" id="2758564"/>
    <lineage>
        <taxon>Bacteria</taxon>
        <taxon>Pseudomonadati</taxon>
        <taxon>Pseudomonadota</taxon>
        <taxon>Gammaproteobacteria</taxon>
        <taxon>Cellvibrionales</taxon>
        <taxon>Halieaceae</taxon>
        <taxon>Sediminihaliea</taxon>
    </lineage>
</organism>
<evidence type="ECO:0000313" key="8">
    <source>
        <dbReference type="EMBL" id="MBA6414233.1"/>
    </source>
</evidence>
<keyword evidence="3 5" id="KW-0378">Hydrolase</keyword>
<dbReference type="PROSITE" id="PS51892">
    <property type="entry name" value="SUBTILASE"/>
    <property type="match status" value="1"/>
</dbReference>
<dbReference type="EMBL" id="JACFXU010000018">
    <property type="protein sequence ID" value="MBA6414233.1"/>
    <property type="molecule type" value="Genomic_DNA"/>
</dbReference>
<sequence length="648" mass="70318">MSVFFLMCLPSLGHASDDTLRVMLQGQSSSELAALVKREGGQLTHDLHIINAVGALVSRSQLNNILESGLITRHIDDLSLAPPEPEQESCNVGGALELQITGAELRWPLFNKGRDTVMLTELQIEWPERLGQLESIYFAGTPIAFNKKHAKSPYHLTVPPADNPANLLYKQSDLVLSFTGHRANSAAVKQREIHLSAAFSGGCIAESIPGYDRYGDDSYFPTEVGASALHKLGITGSGVTVAVLDSGLWEQQYLLENTSGKARVRGRYDAILDRVDSEIFDESGHGTHMTSIVANSAPVIRDGKATGSYQGIAPDADIVTVKAFNKAGQGDFLDIVRGIQWVVDQREALNIRVLNLSFAARPRWPYWLDPINQALMQAWSQGIAVVAAAGNEGPDNMSIGSPGNLPYIITVGAVTDSWTVAERDDDYIPDFSSRGPTPSGHIKPDLVAPGGHISGIIRPGAELTNEHPDYLLSNGEFVMTGTSQASAVVSGIAALLLQLEPDLSPDDLKCKLTSSAELAINHDGMLTYSPFQQGNGYVSATRAVTLGQRGCGNEDMIIEQDIDNIQHYEGPAIILDDGSPTLPGLDKMFRGEESEKGLSEDRRWGVKAHIERSSPTQKQGSSSINWHHQYMQEKALIDELRQDRPQAQ</sequence>
<evidence type="ECO:0000256" key="3">
    <source>
        <dbReference type="ARBA" id="ARBA00022801"/>
    </source>
</evidence>
<feature type="active site" description="Charge relay system" evidence="5">
    <location>
        <position position="245"/>
    </location>
</feature>
<dbReference type="GO" id="GO:0004252">
    <property type="term" value="F:serine-type endopeptidase activity"/>
    <property type="evidence" value="ECO:0007669"/>
    <property type="project" value="UniProtKB-UniRule"/>
</dbReference>
<dbReference type="CDD" id="cd07487">
    <property type="entry name" value="Peptidases_S8_1"/>
    <property type="match status" value="1"/>
</dbReference>
<dbReference type="AlphaFoldDB" id="A0A7W2TYC8"/>
<keyword evidence="2 5" id="KW-0645">Protease</keyword>
<dbReference type="InterPro" id="IPR015500">
    <property type="entry name" value="Peptidase_S8_subtilisin-rel"/>
</dbReference>